<dbReference type="EMBL" id="JAEANY010000001">
    <property type="protein sequence ID" value="MBH5321005.1"/>
    <property type="molecule type" value="Genomic_DNA"/>
</dbReference>
<evidence type="ECO:0000313" key="2">
    <source>
        <dbReference type="Proteomes" id="UP000602442"/>
    </source>
</evidence>
<organism evidence="1 2">
    <name type="scientific">Aurantiacibacter sediminis</name>
    <dbReference type="NCBI Taxonomy" id="2793064"/>
    <lineage>
        <taxon>Bacteria</taxon>
        <taxon>Pseudomonadati</taxon>
        <taxon>Pseudomonadota</taxon>
        <taxon>Alphaproteobacteria</taxon>
        <taxon>Sphingomonadales</taxon>
        <taxon>Erythrobacteraceae</taxon>
        <taxon>Aurantiacibacter</taxon>
    </lineage>
</organism>
<dbReference type="RefSeq" id="WP_197919650.1">
    <property type="nucleotide sequence ID" value="NZ_CAWPTA010000006.1"/>
</dbReference>
<sequence length="58" mass="6107">MALSKPSRRKAPLGVPIMLLALVLSAVFGAAAGLVWQSSDWAEDEPEEEVLVREGSAG</sequence>
<dbReference type="Proteomes" id="UP000602442">
    <property type="component" value="Unassembled WGS sequence"/>
</dbReference>
<reference evidence="1 2" key="1">
    <citation type="submission" date="2020-11" db="EMBL/GenBank/DDBJ databases">
        <title>Erythrobacter sediminis sp. nov., a marine bacterium from a tidal flat of Garorim Bay.</title>
        <authorList>
            <person name="Kim D."/>
            <person name="Yoo Y."/>
            <person name="Kim J.-J."/>
        </authorList>
    </citation>
    <scope>NUCLEOTIDE SEQUENCE [LARGE SCALE GENOMIC DNA]</scope>
    <source>
        <strain evidence="1 2">JGD-13</strain>
    </source>
</reference>
<accession>A0ABS0MZ58</accession>
<keyword evidence="2" id="KW-1185">Reference proteome</keyword>
<gene>
    <name evidence="1" type="ORF">I5L03_00230</name>
</gene>
<protein>
    <submittedName>
        <fullName evidence="1">Uncharacterized protein</fullName>
    </submittedName>
</protein>
<evidence type="ECO:0000313" key="1">
    <source>
        <dbReference type="EMBL" id="MBH5321005.1"/>
    </source>
</evidence>
<name>A0ABS0MZ58_9SPHN</name>
<comment type="caution">
    <text evidence="1">The sequence shown here is derived from an EMBL/GenBank/DDBJ whole genome shotgun (WGS) entry which is preliminary data.</text>
</comment>
<proteinExistence type="predicted"/>